<feature type="domain" description="Reverse transcriptase" evidence="8">
    <location>
        <begin position="1176"/>
        <end position="1311"/>
    </location>
</feature>
<keyword evidence="11" id="KW-1185">Reference proteome</keyword>
<keyword evidence="5" id="KW-0378">Hydrolase</keyword>
<keyword evidence="7" id="KW-0732">Signal</keyword>
<evidence type="ECO:0000313" key="11">
    <source>
        <dbReference type="Proteomes" id="UP000198211"/>
    </source>
</evidence>
<dbReference type="GO" id="GO:0003964">
    <property type="term" value="F:RNA-directed DNA polymerase activity"/>
    <property type="evidence" value="ECO:0007669"/>
    <property type="project" value="UniProtKB-KW"/>
</dbReference>
<comment type="caution">
    <text evidence="10">The sequence shown here is derived from an EMBL/GenBank/DDBJ whole genome shotgun (WGS) entry which is preliminary data.</text>
</comment>
<dbReference type="InterPro" id="IPR043128">
    <property type="entry name" value="Rev_trsase/Diguanyl_cyclase"/>
</dbReference>
<evidence type="ECO:0000256" key="7">
    <source>
        <dbReference type="SAM" id="SignalP"/>
    </source>
</evidence>
<dbReference type="Proteomes" id="UP000198211">
    <property type="component" value="Unassembled WGS sequence"/>
</dbReference>
<dbReference type="CDD" id="cd01647">
    <property type="entry name" value="RT_LTR"/>
    <property type="match status" value="1"/>
</dbReference>
<dbReference type="Pfam" id="PF17917">
    <property type="entry name" value="RT_RNaseH"/>
    <property type="match status" value="1"/>
</dbReference>
<protein>
    <recommendedName>
        <fullName evidence="12">Reverse transcriptase</fullName>
    </recommendedName>
</protein>
<proteinExistence type="predicted"/>
<sequence length="1509" mass="169822">MDSGCLRRRHFLAIRDLRRCHFLALRLVVVTLLTGDQHGDWYYGEYQFGYDGRDYAVSSRGLVLKVEHTNQIRCNWQWHGPAATRSYGSCARFEWFDEYCNSGDCAYWWKWFNGGYRPVTGGRCFWYHGRGSESRAGLKRLSNSARPWGLLMLCRRHLGRIVEASLDHQAFVVRDPGQKKFEFGKPAPSVKNAVKMIQPFYSKGATVEKARSFWDAFERETVGLNDAVRLNAFRVLLKGKTGEDWWMYSRIEDFLTLKTRFYNQFICLTPLRMIERLKSAKRSKGMFVEVWGDVISNLCDSAQVTDPQTRYQYFLACLRNKEWKAALQSTMVNNIPQVVMTLLYKNMHLPTEDESEFVGETTKKSTSEESVMQQMMGLPRTFGGVGRQYVSGDSIDHDVDISVSTTPEGPTTESVLQSSEATGLEIPFATDGDEVITPVNLVQDEVVKDAVAEATTEIVAERTTNAVAEATTEIVAEATTNTVAETATTYVTGVTTSMNEQQAVVVEEFDDAGTVPVEGPVGSDGCASLECNEEGSVDTESLAKLTPYPTDADSGITVEKVRSKDEGVPPSICADEVEFVNKVKHNAISDVGEPVAAELDSRNDDVVMIGAEQVADIVEGDSAPMFTHEALDMLEKVSTIGAVEELEEYDKELEERLHPLDEVELKRRLKKNAARLQSLTLKEMSVLLKIPVETLRENRETSPGETSTPEYWLAWYKKTLAVAKCANRDFQRSQPDKENHVVPVYSVLSDDRDVGGGVDAIAEEVRLGRLTESVRGSVEVDPESVLKNIGVDLMKFTPLNKRDSMKTDEEQWIATNTFEPLLHRILKRYRTLVRQIVYALVREVEVAFSPQCGLCRKSASVEEDNRGLEERVRTKLLGSRDVNSDYRMTKLSSIISRMYEDRAETIRARLLVRGSKCQACRQKQIPSRRDVPVKHVRFDCSSLFSERIEAFPDRPPRLDEENGLYQYVYVVSDDKTKKQDDLPGLYEVSNEDEDLTTDEGCLGGIKLVIGSVNGVEAVSAGNSFIGFYGEDSQDPVTVKKGKLLVEVCNASTEDVLIRRGTTEALDTLAPDSAFGFESDVNENTHGSLTKDYSASEGIDSVLSSVTVEHENSSAPMPELDKVLKEELDVDFSGPKLSMEQQHWLKELLEQFKDMFVETSMTPGRTDLLEFSINTRSSPPIKQHDILDVLGNAKLFSTMDIASGYWNVPMAVDSVEKTAFTCKYGLYEWLVMPFGLCNAVPAFERLMKNVLLDLKWGTCLVFLDDCVVFSDDFPTHLIRLKQVLERFRGTGFKLKMKKSKWGRDQVTFLGHIVTPSGILPNPEKVKAVINVKHGVDGRERVIAYASKLLVGSEKNWIHKEDGTSEIECWGIVWATRKFRCYLDRQEFDLFTDHKALTWVFNENNRTTNAKLARWAMELSQLRFKVFHKAGTLMGHVDGLSRLHSTSIAALTMADLLYDDGDEEEVTDPEDHLNFDGGDQVQVREPTLLMSDLLNDADLNDDGSVQVRENY</sequence>
<dbReference type="GO" id="GO:0016787">
    <property type="term" value="F:hydrolase activity"/>
    <property type="evidence" value="ECO:0007669"/>
    <property type="project" value="UniProtKB-KW"/>
</dbReference>
<dbReference type="InterPro" id="IPR043502">
    <property type="entry name" value="DNA/RNA_pol_sf"/>
</dbReference>
<evidence type="ECO:0000256" key="6">
    <source>
        <dbReference type="ARBA" id="ARBA00022918"/>
    </source>
</evidence>
<dbReference type="Gene3D" id="3.30.70.270">
    <property type="match status" value="1"/>
</dbReference>
<dbReference type="GO" id="GO:0004519">
    <property type="term" value="F:endonuclease activity"/>
    <property type="evidence" value="ECO:0007669"/>
    <property type="project" value="UniProtKB-KW"/>
</dbReference>
<feature type="signal peptide" evidence="7">
    <location>
        <begin position="1"/>
        <end position="35"/>
    </location>
</feature>
<evidence type="ECO:0000256" key="1">
    <source>
        <dbReference type="ARBA" id="ARBA00022679"/>
    </source>
</evidence>
<evidence type="ECO:0000256" key="2">
    <source>
        <dbReference type="ARBA" id="ARBA00022695"/>
    </source>
</evidence>
<reference evidence="11" key="1">
    <citation type="submission" date="2017-03" db="EMBL/GenBank/DDBJ databases">
        <title>Phytopthora megakarya and P. palmivora, two closely related causual agents of cacao black pod achieved similar genome size and gene model numbers by different mechanisms.</title>
        <authorList>
            <person name="Ali S."/>
            <person name="Shao J."/>
            <person name="Larry D.J."/>
            <person name="Kronmiller B."/>
            <person name="Shen D."/>
            <person name="Strem M.D."/>
            <person name="Melnick R.L."/>
            <person name="Guiltinan M.J."/>
            <person name="Tyler B.M."/>
            <person name="Meinhardt L.W."/>
            <person name="Bailey B.A."/>
        </authorList>
    </citation>
    <scope>NUCLEOTIDE SEQUENCE [LARGE SCALE GENOMIC DNA]</scope>
    <source>
        <strain evidence="11">zdho120</strain>
    </source>
</reference>
<evidence type="ECO:0000313" key="10">
    <source>
        <dbReference type="EMBL" id="OWZ12809.1"/>
    </source>
</evidence>
<organism evidence="10 11">
    <name type="scientific">Phytophthora megakarya</name>
    <dbReference type="NCBI Taxonomy" id="4795"/>
    <lineage>
        <taxon>Eukaryota</taxon>
        <taxon>Sar</taxon>
        <taxon>Stramenopiles</taxon>
        <taxon>Oomycota</taxon>
        <taxon>Peronosporomycetes</taxon>
        <taxon>Peronosporales</taxon>
        <taxon>Peronosporaceae</taxon>
        <taxon>Phytophthora</taxon>
    </lineage>
</organism>
<feature type="domain" description="Reverse transcriptase RNase H-like" evidence="9">
    <location>
        <begin position="1331"/>
        <end position="1419"/>
    </location>
</feature>
<evidence type="ECO:0000256" key="3">
    <source>
        <dbReference type="ARBA" id="ARBA00022722"/>
    </source>
</evidence>
<evidence type="ECO:0000256" key="4">
    <source>
        <dbReference type="ARBA" id="ARBA00022759"/>
    </source>
</evidence>
<dbReference type="Gene3D" id="3.10.10.10">
    <property type="entry name" value="HIV Type 1 Reverse Transcriptase, subunit A, domain 1"/>
    <property type="match status" value="1"/>
</dbReference>
<dbReference type="PANTHER" id="PTHR37984">
    <property type="entry name" value="PROTEIN CBG26694"/>
    <property type="match status" value="1"/>
</dbReference>
<dbReference type="InterPro" id="IPR050951">
    <property type="entry name" value="Retrovirus_Pol_polyprotein"/>
</dbReference>
<dbReference type="EMBL" id="NBNE01001745">
    <property type="protein sequence ID" value="OWZ12809.1"/>
    <property type="molecule type" value="Genomic_DNA"/>
</dbReference>
<dbReference type="OrthoDB" id="116078at2759"/>
<dbReference type="Pfam" id="PF00078">
    <property type="entry name" value="RVT_1"/>
    <property type="match status" value="1"/>
</dbReference>
<evidence type="ECO:0000259" key="8">
    <source>
        <dbReference type="Pfam" id="PF00078"/>
    </source>
</evidence>
<feature type="chain" id="PRO_5013234352" description="Reverse transcriptase" evidence="7">
    <location>
        <begin position="36"/>
        <end position="1509"/>
    </location>
</feature>
<evidence type="ECO:0008006" key="12">
    <source>
        <dbReference type="Google" id="ProtNLM"/>
    </source>
</evidence>
<dbReference type="PANTHER" id="PTHR37984:SF5">
    <property type="entry name" value="PROTEIN NYNRIN-LIKE"/>
    <property type="match status" value="1"/>
</dbReference>
<name>A0A225W6M1_9STRA</name>
<keyword evidence="6" id="KW-0695">RNA-directed DNA polymerase</keyword>
<dbReference type="SUPFAM" id="SSF56672">
    <property type="entry name" value="DNA/RNA polymerases"/>
    <property type="match status" value="1"/>
</dbReference>
<keyword evidence="2" id="KW-0548">Nucleotidyltransferase</keyword>
<dbReference type="CDD" id="cd09274">
    <property type="entry name" value="RNase_HI_RT_Ty3"/>
    <property type="match status" value="1"/>
</dbReference>
<keyword evidence="1" id="KW-0808">Transferase</keyword>
<dbReference type="InterPro" id="IPR000477">
    <property type="entry name" value="RT_dom"/>
</dbReference>
<evidence type="ECO:0000256" key="5">
    <source>
        <dbReference type="ARBA" id="ARBA00022801"/>
    </source>
</evidence>
<evidence type="ECO:0000259" key="9">
    <source>
        <dbReference type="Pfam" id="PF17917"/>
    </source>
</evidence>
<keyword evidence="4" id="KW-0255">Endonuclease</keyword>
<accession>A0A225W6M1</accession>
<dbReference type="InterPro" id="IPR041373">
    <property type="entry name" value="RT_RNaseH"/>
</dbReference>
<keyword evidence="3" id="KW-0540">Nuclease</keyword>
<gene>
    <name evidence="10" type="ORF">PHMEG_00013970</name>
</gene>